<dbReference type="GO" id="GO:0006310">
    <property type="term" value="P:DNA recombination"/>
    <property type="evidence" value="ECO:0007669"/>
    <property type="project" value="UniProtKB-KW"/>
</dbReference>
<evidence type="ECO:0008006" key="4">
    <source>
        <dbReference type="Google" id="ProtNLM"/>
    </source>
</evidence>
<comment type="caution">
    <text evidence="2">The sequence shown here is derived from an EMBL/GenBank/DDBJ whole genome shotgun (WGS) entry which is preliminary data.</text>
</comment>
<proteinExistence type="predicted"/>
<dbReference type="AlphaFoldDB" id="A0A1A3N922"/>
<dbReference type="SUPFAM" id="SSF56349">
    <property type="entry name" value="DNA breaking-rejoining enzymes"/>
    <property type="match status" value="1"/>
</dbReference>
<evidence type="ECO:0000256" key="1">
    <source>
        <dbReference type="ARBA" id="ARBA00023172"/>
    </source>
</evidence>
<protein>
    <recommendedName>
        <fullName evidence="4">Transposase</fullName>
    </recommendedName>
</protein>
<gene>
    <name evidence="2" type="ORF">A5636_01875</name>
</gene>
<evidence type="ECO:0000313" key="2">
    <source>
        <dbReference type="EMBL" id="OBK18653.1"/>
    </source>
</evidence>
<keyword evidence="1" id="KW-0233">DNA recombination</keyword>
<dbReference type="SUPFAM" id="SSF46689">
    <property type="entry name" value="Homeodomain-like"/>
    <property type="match status" value="1"/>
</dbReference>
<dbReference type="Pfam" id="PF13565">
    <property type="entry name" value="HTH_32"/>
    <property type="match status" value="1"/>
</dbReference>
<organism evidence="2 3">
    <name type="scientific">Mycobacterium asiaticum</name>
    <dbReference type="NCBI Taxonomy" id="1790"/>
    <lineage>
        <taxon>Bacteria</taxon>
        <taxon>Bacillati</taxon>
        <taxon>Actinomycetota</taxon>
        <taxon>Actinomycetes</taxon>
        <taxon>Mycobacteriales</taxon>
        <taxon>Mycobacteriaceae</taxon>
        <taxon>Mycobacterium</taxon>
    </lineage>
</organism>
<dbReference type="GO" id="GO:0015074">
    <property type="term" value="P:DNA integration"/>
    <property type="evidence" value="ECO:0007669"/>
    <property type="project" value="InterPro"/>
</dbReference>
<dbReference type="InterPro" id="IPR013762">
    <property type="entry name" value="Integrase-like_cat_sf"/>
</dbReference>
<reference evidence="2 3" key="1">
    <citation type="submission" date="2016-06" db="EMBL/GenBank/DDBJ databases">
        <authorList>
            <person name="Kjaerup R.B."/>
            <person name="Dalgaard T.S."/>
            <person name="Juul-Madsen H.R."/>
        </authorList>
    </citation>
    <scope>NUCLEOTIDE SEQUENCE [LARGE SCALE GENOMIC DNA]</scope>
    <source>
        <strain evidence="2 3">1245139.5</strain>
    </source>
</reference>
<evidence type="ECO:0000313" key="3">
    <source>
        <dbReference type="Proteomes" id="UP000093629"/>
    </source>
</evidence>
<dbReference type="GO" id="GO:0003677">
    <property type="term" value="F:DNA binding"/>
    <property type="evidence" value="ECO:0007669"/>
    <property type="project" value="InterPro"/>
</dbReference>
<dbReference type="Proteomes" id="UP000093629">
    <property type="component" value="Unassembled WGS sequence"/>
</dbReference>
<sequence length="185" mass="21375">MVLEGRSKSDVARDYDVSRQWVQQLCKRYESEGDAAFVARSRRPHRNPQAVTAEIEERIVRLRKTLTKRGLDAGADTISFHLAADLMITKAPAVSTIWRILKRRGFITPQPHKRGRDGEKMPRPTIHDLRHFAGTSAARVGNLRETMDRLGHSTRRRVCGIPRSQLDVTPRWPRRCRSWRVRCSQ</sequence>
<dbReference type="InterPro" id="IPR009057">
    <property type="entry name" value="Homeodomain-like_sf"/>
</dbReference>
<dbReference type="InterPro" id="IPR011010">
    <property type="entry name" value="DNA_brk_join_enz"/>
</dbReference>
<dbReference type="EMBL" id="LZLQ01000024">
    <property type="protein sequence ID" value="OBK18653.1"/>
    <property type="molecule type" value="Genomic_DNA"/>
</dbReference>
<dbReference type="Gene3D" id="1.10.443.10">
    <property type="entry name" value="Intergrase catalytic core"/>
    <property type="match status" value="1"/>
</dbReference>
<accession>A0A1A3N922</accession>
<name>A0A1A3N922_MYCAS</name>
<keyword evidence="3" id="KW-1185">Reference proteome</keyword>